<keyword evidence="2" id="KW-0472">Membrane</keyword>
<gene>
    <name evidence="4" type="ORF">pdam_00008205</name>
</gene>
<dbReference type="GO" id="GO:0005035">
    <property type="term" value="F:death receptor activity"/>
    <property type="evidence" value="ECO:0007669"/>
    <property type="project" value="TreeGrafter"/>
</dbReference>
<evidence type="ECO:0000256" key="2">
    <source>
        <dbReference type="SAM" id="Phobius"/>
    </source>
</evidence>
<dbReference type="PROSITE" id="PS00652">
    <property type="entry name" value="TNFR_NGFR_1"/>
    <property type="match status" value="1"/>
</dbReference>
<accession>A0A3M6UTV0</accession>
<evidence type="ECO:0000313" key="5">
    <source>
        <dbReference type="Proteomes" id="UP000275408"/>
    </source>
</evidence>
<evidence type="ECO:0000259" key="3">
    <source>
        <dbReference type="PROSITE" id="PS00652"/>
    </source>
</evidence>
<dbReference type="GO" id="GO:0048406">
    <property type="term" value="F:nerve growth factor binding"/>
    <property type="evidence" value="ECO:0007669"/>
    <property type="project" value="TreeGrafter"/>
</dbReference>
<dbReference type="GO" id="GO:0015026">
    <property type="term" value="F:coreceptor activity"/>
    <property type="evidence" value="ECO:0007669"/>
    <property type="project" value="TreeGrafter"/>
</dbReference>
<keyword evidence="2" id="KW-1133">Transmembrane helix</keyword>
<comment type="caution">
    <text evidence="4">The sequence shown here is derived from an EMBL/GenBank/DDBJ whole genome shotgun (WGS) entry which is preliminary data.</text>
</comment>
<dbReference type="GO" id="GO:0005886">
    <property type="term" value="C:plasma membrane"/>
    <property type="evidence" value="ECO:0007669"/>
    <property type="project" value="TreeGrafter"/>
</dbReference>
<dbReference type="Proteomes" id="UP000275408">
    <property type="component" value="Unassembled WGS sequence"/>
</dbReference>
<sequence length="374" mass="39857">MNGGGLDISVQANSSCQPDQITIKDPKTGSIQCQNCLKCPPTEGLSVNCGDVIPPSTPVQCKPCVLGETYSASLKAGACEDCGNCGEYRETTKACTLTSKAVCGRCKPGAYAEGMLGLCKPCSPCCNDGKDIIIPECQVPGVLTGMQCSYLRSNKCSALMTSSISTAPSTLQPDQSTTQWWPSSSTTSTKVISSSSEPTVNLIGEASSNMRIITGSIVGGFLVVLTILFIACCKVMRKRRKALSMRVGLATVEDGAGQTQNQEQRNNQEDERVNREQTDDRVFLPNEDLYEESPLPHPTQEEAGYRSPGKKGVQETMSPLSGQNSLVSDSKLDGSVVKQCTKSSKKQVHGAPNVVTKTTTVTMIKVTDEKVTTV</sequence>
<proteinExistence type="predicted"/>
<dbReference type="InterPro" id="IPR001368">
    <property type="entry name" value="TNFR/NGFR_Cys_rich_reg"/>
</dbReference>
<protein>
    <recommendedName>
        <fullName evidence="3">TNFR-Cys domain-containing protein</fullName>
    </recommendedName>
</protein>
<dbReference type="GO" id="GO:0009986">
    <property type="term" value="C:cell surface"/>
    <property type="evidence" value="ECO:0007669"/>
    <property type="project" value="TreeGrafter"/>
</dbReference>
<evidence type="ECO:0000313" key="4">
    <source>
        <dbReference type="EMBL" id="RMX57070.1"/>
    </source>
</evidence>
<feature type="domain" description="TNFR-Cys" evidence="3">
    <location>
        <begin position="64"/>
        <end position="103"/>
    </location>
</feature>
<dbReference type="GO" id="GO:0007266">
    <property type="term" value="P:Rho protein signal transduction"/>
    <property type="evidence" value="ECO:0007669"/>
    <property type="project" value="TreeGrafter"/>
</dbReference>
<feature type="transmembrane region" description="Helical" evidence="2">
    <location>
        <begin position="212"/>
        <end position="236"/>
    </location>
</feature>
<dbReference type="Gene3D" id="2.10.50.10">
    <property type="entry name" value="Tumor Necrosis Factor Receptor, subunit A, domain 2"/>
    <property type="match status" value="1"/>
</dbReference>
<feature type="compositionally biased region" description="Polar residues" evidence="1">
    <location>
        <begin position="315"/>
        <end position="328"/>
    </location>
</feature>
<dbReference type="PANTHER" id="PTHR46605">
    <property type="entry name" value="TUMOR NECROSIS FACTOR RECEPTOR"/>
    <property type="match status" value="1"/>
</dbReference>
<reference evidence="4 5" key="1">
    <citation type="journal article" date="2018" name="Sci. Rep.">
        <title>Comparative analysis of the Pocillopora damicornis genome highlights role of immune system in coral evolution.</title>
        <authorList>
            <person name="Cunning R."/>
            <person name="Bay R.A."/>
            <person name="Gillette P."/>
            <person name="Baker A.C."/>
            <person name="Traylor-Knowles N."/>
        </authorList>
    </citation>
    <scope>NUCLEOTIDE SEQUENCE [LARGE SCALE GENOMIC DNA]</scope>
    <source>
        <strain evidence="4">RSMAS</strain>
        <tissue evidence="4">Whole animal</tissue>
    </source>
</reference>
<organism evidence="4 5">
    <name type="scientific">Pocillopora damicornis</name>
    <name type="common">Cauliflower coral</name>
    <name type="synonym">Millepora damicornis</name>
    <dbReference type="NCBI Taxonomy" id="46731"/>
    <lineage>
        <taxon>Eukaryota</taxon>
        <taxon>Metazoa</taxon>
        <taxon>Cnidaria</taxon>
        <taxon>Anthozoa</taxon>
        <taxon>Hexacorallia</taxon>
        <taxon>Scleractinia</taxon>
        <taxon>Astrocoeniina</taxon>
        <taxon>Pocilloporidae</taxon>
        <taxon>Pocillopora</taxon>
    </lineage>
</organism>
<feature type="region of interest" description="Disordered" evidence="1">
    <location>
        <begin position="254"/>
        <end position="329"/>
    </location>
</feature>
<name>A0A3M6UTV0_POCDA</name>
<feature type="region of interest" description="Disordered" evidence="1">
    <location>
        <begin position="167"/>
        <end position="192"/>
    </location>
</feature>
<feature type="compositionally biased region" description="Basic and acidic residues" evidence="1">
    <location>
        <begin position="266"/>
        <end position="282"/>
    </location>
</feature>
<dbReference type="OrthoDB" id="5989299at2759"/>
<dbReference type="PANTHER" id="PTHR46605:SF2">
    <property type="entry name" value="TNFR-CYS DOMAIN-CONTAINING PROTEIN"/>
    <property type="match status" value="1"/>
</dbReference>
<dbReference type="EMBL" id="RCHS01000744">
    <property type="protein sequence ID" value="RMX57070.1"/>
    <property type="molecule type" value="Genomic_DNA"/>
</dbReference>
<keyword evidence="2" id="KW-0812">Transmembrane</keyword>
<keyword evidence="5" id="KW-1185">Reference proteome</keyword>
<evidence type="ECO:0000256" key="1">
    <source>
        <dbReference type="SAM" id="MobiDB-lite"/>
    </source>
</evidence>
<dbReference type="InterPro" id="IPR052302">
    <property type="entry name" value="Neurotrophin_rcpt-DD"/>
</dbReference>
<feature type="compositionally biased region" description="Low complexity" evidence="1">
    <location>
        <begin position="175"/>
        <end position="192"/>
    </location>
</feature>
<dbReference type="AlphaFoldDB" id="A0A3M6UTV0"/>